<dbReference type="AlphaFoldDB" id="A0A4Z0R5K5"/>
<proteinExistence type="predicted"/>
<keyword evidence="3" id="KW-1185">Reference proteome</keyword>
<sequence>MAYFSIMTKSNPLLAPSSMRFSLRSVKGIVVGLLLSICLGFMFLWQPAYLQLRSLEQNKDYWQQVLRTDVSDTKTDTKAAAIPTFDQLPDIIEQCRGVFVKEGVDLVSLNVERFGERGDIGKGAKLDYSLVRLHLRGQWEGVVTALKILEERKDFSIHVQEVVLNADGEEALLQIYFISQ</sequence>
<dbReference type="OrthoDB" id="1796539at2"/>
<accession>A0A4Z0R5K5</accession>
<keyword evidence="1" id="KW-0812">Transmembrane</keyword>
<evidence type="ECO:0000313" key="3">
    <source>
        <dbReference type="Proteomes" id="UP000298460"/>
    </source>
</evidence>
<dbReference type="EMBL" id="SPQQ01000004">
    <property type="protein sequence ID" value="TGE37824.1"/>
    <property type="molecule type" value="Genomic_DNA"/>
</dbReference>
<dbReference type="RefSeq" id="WP_158408477.1">
    <property type="nucleotide sequence ID" value="NZ_SPQQ01000004.1"/>
</dbReference>
<organism evidence="2 3">
    <name type="scientific">Desulfosporosinus fructosivorans</name>
    <dbReference type="NCBI Taxonomy" id="2018669"/>
    <lineage>
        <taxon>Bacteria</taxon>
        <taxon>Bacillati</taxon>
        <taxon>Bacillota</taxon>
        <taxon>Clostridia</taxon>
        <taxon>Eubacteriales</taxon>
        <taxon>Desulfitobacteriaceae</taxon>
        <taxon>Desulfosporosinus</taxon>
    </lineage>
</organism>
<feature type="transmembrane region" description="Helical" evidence="1">
    <location>
        <begin position="21"/>
        <end position="45"/>
    </location>
</feature>
<evidence type="ECO:0000256" key="1">
    <source>
        <dbReference type="SAM" id="Phobius"/>
    </source>
</evidence>
<reference evidence="2 3" key="1">
    <citation type="submission" date="2019-03" db="EMBL/GenBank/DDBJ databases">
        <title>Draft Genome Sequence of Desulfosporosinus fructosivorans Strain 63.6F, Isolated from Marine Sediment in the Baltic Sea.</title>
        <authorList>
            <person name="Hausmann B."/>
            <person name="Vandieken V."/>
            <person name="Pjevac P."/>
            <person name="Schreck K."/>
            <person name="Herbold C.W."/>
            <person name="Loy A."/>
        </authorList>
    </citation>
    <scope>NUCLEOTIDE SEQUENCE [LARGE SCALE GENOMIC DNA]</scope>
    <source>
        <strain evidence="2 3">63.6F</strain>
    </source>
</reference>
<gene>
    <name evidence="2" type="ORF">E4K67_14040</name>
</gene>
<keyword evidence="1" id="KW-1133">Transmembrane helix</keyword>
<comment type="caution">
    <text evidence="2">The sequence shown here is derived from an EMBL/GenBank/DDBJ whole genome shotgun (WGS) entry which is preliminary data.</text>
</comment>
<dbReference type="Proteomes" id="UP000298460">
    <property type="component" value="Unassembled WGS sequence"/>
</dbReference>
<evidence type="ECO:0000313" key="2">
    <source>
        <dbReference type="EMBL" id="TGE37824.1"/>
    </source>
</evidence>
<keyword evidence="1" id="KW-0472">Membrane</keyword>
<protein>
    <submittedName>
        <fullName evidence="2">Uncharacterized protein</fullName>
    </submittedName>
</protein>
<name>A0A4Z0R5K5_9FIRM</name>